<dbReference type="RefSeq" id="WP_269285246.1">
    <property type="nucleotide sequence ID" value="NZ_JAPVOI010000005.1"/>
</dbReference>
<reference evidence="2" key="1">
    <citation type="submission" date="2022-10" db="EMBL/GenBank/DDBJ databases">
        <title>Whole genome sequencing of three plant growth promoting bacteria isolated from Vachellia tortilis subsp. raddiana in Morocco.</title>
        <authorList>
            <person name="Hnini M."/>
            <person name="Zouagui R."/>
            <person name="Zouagui H."/>
            <person name="Chemao Elfihri M.-W."/>
            <person name="Ibrahimi A."/>
            <person name="Sbabou L."/>
            <person name="Aurag J."/>
        </authorList>
    </citation>
    <scope>NUCLEOTIDE SEQUENCE</scope>
    <source>
        <strain evidence="2">LMR678</strain>
    </source>
</reference>
<gene>
    <name evidence="2" type="ORF">O3W52_26905</name>
</gene>
<evidence type="ECO:0000313" key="2">
    <source>
        <dbReference type="EMBL" id="MCZ4093469.1"/>
    </source>
</evidence>
<proteinExistence type="predicted"/>
<dbReference type="Proteomes" id="UP001079430">
    <property type="component" value="Unassembled WGS sequence"/>
</dbReference>
<evidence type="ECO:0000313" key="3">
    <source>
        <dbReference type="Proteomes" id="UP001079430"/>
    </source>
</evidence>
<evidence type="ECO:0000256" key="1">
    <source>
        <dbReference type="SAM" id="MobiDB-lite"/>
    </source>
</evidence>
<name>A0ABT4KNC2_9HYPH</name>
<sequence>MWTMSALRRKTSGTVSDEMRVSRVSREEGGLPFRHRAAQLGIETGEHRVETLLGIVVQLVADAAERGVGCPEGQPLNVVGTDIADSEALRRVPIGTETVQRQGVYADRRLQVVQRADQLDHGRMSSTVSPGEPTSRP</sequence>
<protein>
    <submittedName>
        <fullName evidence="2">Uncharacterized protein</fullName>
    </submittedName>
</protein>
<feature type="region of interest" description="Disordered" evidence="1">
    <location>
        <begin position="115"/>
        <end position="137"/>
    </location>
</feature>
<dbReference type="EMBL" id="JAPVOI010000005">
    <property type="protein sequence ID" value="MCZ4093469.1"/>
    <property type="molecule type" value="Genomic_DNA"/>
</dbReference>
<keyword evidence="3" id="KW-1185">Reference proteome</keyword>
<organism evidence="2 3">
    <name type="scientific">Sinorhizobium psoraleae</name>
    <dbReference type="NCBI Taxonomy" id="520838"/>
    <lineage>
        <taxon>Bacteria</taxon>
        <taxon>Pseudomonadati</taxon>
        <taxon>Pseudomonadota</taxon>
        <taxon>Alphaproteobacteria</taxon>
        <taxon>Hyphomicrobiales</taxon>
        <taxon>Rhizobiaceae</taxon>
        <taxon>Sinorhizobium/Ensifer group</taxon>
        <taxon>Sinorhizobium</taxon>
    </lineage>
</organism>
<accession>A0ABT4KNC2</accession>
<comment type="caution">
    <text evidence="2">The sequence shown here is derived from an EMBL/GenBank/DDBJ whole genome shotgun (WGS) entry which is preliminary data.</text>
</comment>